<reference evidence="1 2" key="1">
    <citation type="journal article" date="2016" name="Nat. Commun.">
        <title>Thousands of microbial genomes shed light on interconnected biogeochemical processes in an aquifer system.</title>
        <authorList>
            <person name="Anantharaman K."/>
            <person name="Brown C.T."/>
            <person name="Hug L.A."/>
            <person name="Sharon I."/>
            <person name="Castelle C.J."/>
            <person name="Probst A.J."/>
            <person name="Thomas B.C."/>
            <person name="Singh A."/>
            <person name="Wilkins M.J."/>
            <person name="Karaoz U."/>
            <person name="Brodie E.L."/>
            <person name="Williams K.H."/>
            <person name="Hubbard S.S."/>
            <person name="Banfield J.F."/>
        </authorList>
    </citation>
    <scope>NUCLEOTIDE SEQUENCE [LARGE SCALE GENOMIC DNA]</scope>
</reference>
<gene>
    <name evidence="1" type="ORF">A2V80_03620</name>
</gene>
<dbReference type="SUPFAM" id="SSF47598">
    <property type="entry name" value="Ribbon-helix-helix"/>
    <property type="match status" value="1"/>
</dbReference>
<protein>
    <submittedName>
        <fullName evidence="1">Uncharacterized protein</fullName>
    </submittedName>
</protein>
<organism evidence="1 2">
    <name type="scientific">Candidatus Woesebacteria bacterium RBG_16_39_8b</name>
    <dbReference type="NCBI Taxonomy" id="1802482"/>
    <lineage>
        <taxon>Bacteria</taxon>
        <taxon>Candidatus Woeseibacteriota</taxon>
    </lineage>
</organism>
<dbReference type="EMBL" id="MGFU01000056">
    <property type="protein sequence ID" value="OGM11648.1"/>
    <property type="molecule type" value="Genomic_DNA"/>
</dbReference>
<dbReference type="AlphaFoldDB" id="A0A1F7XB74"/>
<dbReference type="Proteomes" id="UP000179013">
    <property type="component" value="Unassembled WGS sequence"/>
</dbReference>
<dbReference type="Gene3D" id="1.10.1220.10">
    <property type="entry name" value="Met repressor-like"/>
    <property type="match status" value="1"/>
</dbReference>
<evidence type="ECO:0000313" key="2">
    <source>
        <dbReference type="Proteomes" id="UP000179013"/>
    </source>
</evidence>
<dbReference type="GO" id="GO:0006355">
    <property type="term" value="P:regulation of DNA-templated transcription"/>
    <property type="evidence" value="ECO:0007669"/>
    <property type="project" value="InterPro"/>
</dbReference>
<comment type="caution">
    <text evidence="1">The sequence shown here is derived from an EMBL/GenBank/DDBJ whole genome shotgun (WGS) entry which is preliminary data.</text>
</comment>
<evidence type="ECO:0000313" key="1">
    <source>
        <dbReference type="EMBL" id="OGM11648.1"/>
    </source>
</evidence>
<accession>A0A1F7XB74</accession>
<dbReference type="InterPro" id="IPR010985">
    <property type="entry name" value="Ribbon_hlx_hlx"/>
</dbReference>
<dbReference type="CDD" id="cd22231">
    <property type="entry name" value="RHH_NikR_HicB-like"/>
    <property type="match status" value="1"/>
</dbReference>
<name>A0A1F7XB74_9BACT</name>
<dbReference type="InterPro" id="IPR013321">
    <property type="entry name" value="Arc_rbn_hlx_hlx"/>
</dbReference>
<proteinExistence type="predicted"/>
<sequence>MRTINISVTEEQRNFVDQMVDKLGFANRSELFRTVIRIVKANPKVIEEPKVMQLSPKAIKRYNKIIENIESGKESVYEAHDVKDLLDQLYGRKSPVQSKVSKKL</sequence>